<feature type="domain" description="OmpR/PhoB-type" evidence="5">
    <location>
        <begin position="140"/>
        <end position="236"/>
    </location>
</feature>
<protein>
    <submittedName>
        <fullName evidence="6">Response regulator transcription factor</fullName>
    </submittedName>
</protein>
<dbReference type="SUPFAM" id="SSF52172">
    <property type="entry name" value="CheY-like"/>
    <property type="match status" value="1"/>
</dbReference>
<dbReference type="PANTHER" id="PTHR48111:SF28">
    <property type="entry name" value="TRANSCRIPTIONAL REGULATORY PROTEIN TCRX-RELATED"/>
    <property type="match status" value="1"/>
</dbReference>
<dbReference type="PROSITE" id="PS51755">
    <property type="entry name" value="OMPR_PHOB"/>
    <property type="match status" value="1"/>
</dbReference>
<dbReference type="Gene3D" id="1.10.10.10">
    <property type="entry name" value="Winged helix-like DNA-binding domain superfamily/Winged helix DNA-binding domain"/>
    <property type="match status" value="1"/>
</dbReference>
<dbReference type="GO" id="GO:0005829">
    <property type="term" value="C:cytosol"/>
    <property type="evidence" value="ECO:0007669"/>
    <property type="project" value="TreeGrafter"/>
</dbReference>
<keyword evidence="1 3" id="KW-0238">DNA-binding</keyword>
<keyword evidence="7" id="KW-1185">Reference proteome</keyword>
<accession>A0A9X3NQU4</accession>
<dbReference type="Pfam" id="PF00072">
    <property type="entry name" value="Response_reg"/>
    <property type="match status" value="1"/>
</dbReference>
<dbReference type="GO" id="GO:0000156">
    <property type="term" value="F:phosphorelay response regulator activity"/>
    <property type="evidence" value="ECO:0007669"/>
    <property type="project" value="TreeGrafter"/>
</dbReference>
<evidence type="ECO:0000256" key="1">
    <source>
        <dbReference type="ARBA" id="ARBA00023125"/>
    </source>
</evidence>
<dbReference type="Gene3D" id="3.40.50.2300">
    <property type="match status" value="1"/>
</dbReference>
<name>A0A9X3NQU4_9ACTN</name>
<dbReference type="Proteomes" id="UP001140076">
    <property type="component" value="Unassembled WGS sequence"/>
</dbReference>
<reference evidence="6" key="1">
    <citation type="submission" date="2021-10" db="EMBL/GenBank/DDBJ databases">
        <title>Streptomonospora sp. nov., isolated from mangrove soil.</title>
        <authorList>
            <person name="Chen X."/>
            <person name="Ge X."/>
            <person name="Liu W."/>
        </authorList>
    </citation>
    <scope>NUCLEOTIDE SEQUENCE</scope>
    <source>
        <strain evidence="6">S1-112</strain>
    </source>
</reference>
<dbReference type="AlphaFoldDB" id="A0A9X3NQU4"/>
<dbReference type="SMART" id="SM00448">
    <property type="entry name" value="REC"/>
    <property type="match status" value="1"/>
</dbReference>
<gene>
    <name evidence="6" type="ORF">LG943_20585</name>
</gene>
<dbReference type="PANTHER" id="PTHR48111">
    <property type="entry name" value="REGULATOR OF RPOS"/>
    <property type="match status" value="1"/>
</dbReference>
<evidence type="ECO:0000259" key="4">
    <source>
        <dbReference type="PROSITE" id="PS50110"/>
    </source>
</evidence>
<dbReference type="InterPro" id="IPR011006">
    <property type="entry name" value="CheY-like_superfamily"/>
</dbReference>
<feature type="DNA-binding region" description="OmpR/PhoB-type" evidence="3">
    <location>
        <begin position="140"/>
        <end position="236"/>
    </location>
</feature>
<dbReference type="SMART" id="SM00862">
    <property type="entry name" value="Trans_reg_C"/>
    <property type="match status" value="1"/>
</dbReference>
<dbReference type="GO" id="GO:0032993">
    <property type="term" value="C:protein-DNA complex"/>
    <property type="evidence" value="ECO:0007669"/>
    <property type="project" value="TreeGrafter"/>
</dbReference>
<dbReference type="GO" id="GO:0006355">
    <property type="term" value="P:regulation of DNA-templated transcription"/>
    <property type="evidence" value="ECO:0007669"/>
    <property type="project" value="InterPro"/>
</dbReference>
<comment type="caution">
    <text evidence="6">The sequence shown here is derived from an EMBL/GenBank/DDBJ whole genome shotgun (WGS) entry which is preliminary data.</text>
</comment>
<dbReference type="Gene3D" id="6.10.250.690">
    <property type="match status" value="1"/>
</dbReference>
<dbReference type="Pfam" id="PF00486">
    <property type="entry name" value="Trans_reg_C"/>
    <property type="match status" value="1"/>
</dbReference>
<dbReference type="InterPro" id="IPR039420">
    <property type="entry name" value="WalR-like"/>
</dbReference>
<keyword evidence="2" id="KW-0597">Phosphoprotein</keyword>
<feature type="domain" description="Response regulatory" evidence="4">
    <location>
        <begin position="14"/>
        <end position="128"/>
    </location>
</feature>
<evidence type="ECO:0000313" key="6">
    <source>
        <dbReference type="EMBL" id="MDA0566688.1"/>
    </source>
</evidence>
<dbReference type="InterPro" id="IPR001867">
    <property type="entry name" value="OmpR/PhoB-type_DNA-bd"/>
</dbReference>
<dbReference type="PROSITE" id="PS50110">
    <property type="entry name" value="RESPONSE_REGULATORY"/>
    <property type="match status" value="1"/>
</dbReference>
<dbReference type="InterPro" id="IPR036388">
    <property type="entry name" value="WH-like_DNA-bd_sf"/>
</dbReference>
<evidence type="ECO:0000313" key="7">
    <source>
        <dbReference type="Proteomes" id="UP001140076"/>
    </source>
</evidence>
<dbReference type="CDD" id="cd00383">
    <property type="entry name" value="trans_reg_C"/>
    <property type="match status" value="1"/>
</dbReference>
<proteinExistence type="predicted"/>
<dbReference type="EMBL" id="JAJAQC010000040">
    <property type="protein sequence ID" value="MDA0566688.1"/>
    <property type="molecule type" value="Genomic_DNA"/>
</dbReference>
<evidence type="ECO:0000256" key="2">
    <source>
        <dbReference type="PROSITE-ProRule" id="PRU00169"/>
    </source>
</evidence>
<dbReference type="InterPro" id="IPR001789">
    <property type="entry name" value="Sig_transdc_resp-reg_receiver"/>
</dbReference>
<dbReference type="GO" id="GO:0000976">
    <property type="term" value="F:transcription cis-regulatory region binding"/>
    <property type="evidence" value="ECO:0007669"/>
    <property type="project" value="TreeGrafter"/>
</dbReference>
<organism evidence="6 7">
    <name type="scientific">Streptomonospora mangrovi</name>
    <dbReference type="NCBI Taxonomy" id="2883123"/>
    <lineage>
        <taxon>Bacteria</taxon>
        <taxon>Bacillati</taxon>
        <taxon>Actinomycetota</taxon>
        <taxon>Actinomycetes</taxon>
        <taxon>Streptosporangiales</taxon>
        <taxon>Nocardiopsidaceae</taxon>
        <taxon>Streptomonospora</taxon>
    </lineage>
</organism>
<dbReference type="RefSeq" id="WP_270073944.1">
    <property type="nucleotide sequence ID" value="NZ_JAJAQC010000040.1"/>
</dbReference>
<evidence type="ECO:0000256" key="3">
    <source>
        <dbReference type="PROSITE-ProRule" id="PRU01091"/>
    </source>
</evidence>
<evidence type="ECO:0000259" key="5">
    <source>
        <dbReference type="PROSITE" id="PS51755"/>
    </source>
</evidence>
<sequence length="242" mass="26225">MRGDDTGPRDRAARVLVVEDDPNILELLTASLDLSGYDVRGAADADAALGALTGFAPDIAVVDVLLPGRSGLDLVGDLRGVLADLPVLMLTARGTVADRLAGLRAGADDYVTKPFSLEEVLLRLEAILRRTGAQPADADDPPLRYADLELVEEAHEARRGGTPIPLSRTELALLRYLLLNAGRIVSKAQILDRVWGGDTGDTRVVETYVSYLRRKIDSGRVPLIHTVWGVGYTLRLSPERRR</sequence>
<feature type="modified residue" description="4-aspartylphosphate" evidence="2">
    <location>
        <position position="63"/>
    </location>
</feature>